<evidence type="ECO:0000256" key="1">
    <source>
        <dbReference type="ARBA" id="ARBA00004167"/>
    </source>
</evidence>
<comment type="subcellular location">
    <subcellularLocation>
        <location evidence="1">Membrane</location>
        <topology evidence="1">Single-pass membrane protein</topology>
    </subcellularLocation>
</comment>
<evidence type="ECO:0000313" key="9">
    <source>
        <dbReference type="Proteomes" id="UP001267426"/>
    </source>
</evidence>
<dbReference type="CDD" id="cd16425">
    <property type="entry name" value="TrbF"/>
    <property type="match status" value="1"/>
</dbReference>
<dbReference type="InterPro" id="IPR035658">
    <property type="entry name" value="TrbF"/>
</dbReference>
<comment type="caution">
    <text evidence="8">The sequence shown here is derived from an EMBL/GenBank/DDBJ whole genome shotgun (WGS) entry which is preliminary data.</text>
</comment>
<dbReference type="Pfam" id="PF04335">
    <property type="entry name" value="VirB8"/>
    <property type="match status" value="1"/>
</dbReference>
<evidence type="ECO:0000256" key="5">
    <source>
        <dbReference type="SAM" id="MobiDB-lite"/>
    </source>
</evidence>
<name>A0ABU3BUW6_9BACT</name>
<feature type="region of interest" description="Disordered" evidence="5">
    <location>
        <begin position="278"/>
        <end position="317"/>
    </location>
</feature>
<keyword evidence="2 6" id="KW-0812">Transmembrane</keyword>
<proteinExistence type="predicted"/>
<evidence type="ECO:0000259" key="7">
    <source>
        <dbReference type="Pfam" id="PF04335"/>
    </source>
</evidence>
<feature type="transmembrane region" description="Helical" evidence="6">
    <location>
        <begin position="80"/>
        <end position="101"/>
    </location>
</feature>
<evidence type="ECO:0000256" key="6">
    <source>
        <dbReference type="SAM" id="Phobius"/>
    </source>
</evidence>
<feature type="region of interest" description="Disordered" evidence="5">
    <location>
        <begin position="1"/>
        <end position="56"/>
    </location>
</feature>
<feature type="compositionally biased region" description="Low complexity" evidence="5">
    <location>
        <begin position="16"/>
        <end position="28"/>
    </location>
</feature>
<protein>
    <submittedName>
        <fullName evidence="8">Type IV secretion system protein</fullName>
    </submittedName>
</protein>
<dbReference type="Proteomes" id="UP001267426">
    <property type="component" value="Unassembled WGS sequence"/>
</dbReference>
<dbReference type="Gene3D" id="3.10.450.230">
    <property type="entry name" value="VirB8 protein"/>
    <property type="match status" value="1"/>
</dbReference>
<keyword evidence="4 6" id="KW-0472">Membrane</keyword>
<dbReference type="InterPro" id="IPR007430">
    <property type="entry name" value="VirB8"/>
</dbReference>
<accession>A0ABU3BUW6</accession>
<gene>
    <name evidence="8" type="ORF">RM540_14405</name>
</gene>
<evidence type="ECO:0000256" key="2">
    <source>
        <dbReference type="ARBA" id="ARBA00022692"/>
    </source>
</evidence>
<reference evidence="8 9" key="1">
    <citation type="submission" date="2023-09" db="EMBL/GenBank/DDBJ databases">
        <authorList>
            <person name="Rey-Velasco X."/>
        </authorList>
    </citation>
    <scope>NUCLEOTIDE SEQUENCE [LARGE SCALE GENOMIC DNA]</scope>
    <source>
        <strain evidence="8 9">F394</strain>
    </source>
</reference>
<organism evidence="8 9">
    <name type="scientific">Rubrivirga litoralis</name>
    <dbReference type="NCBI Taxonomy" id="3075598"/>
    <lineage>
        <taxon>Bacteria</taxon>
        <taxon>Pseudomonadati</taxon>
        <taxon>Rhodothermota</taxon>
        <taxon>Rhodothermia</taxon>
        <taxon>Rhodothermales</taxon>
        <taxon>Rubricoccaceae</taxon>
        <taxon>Rubrivirga</taxon>
    </lineage>
</organism>
<dbReference type="SUPFAM" id="SSF54427">
    <property type="entry name" value="NTF2-like"/>
    <property type="match status" value="1"/>
</dbReference>
<dbReference type="RefSeq" id="WP_311665351.1">
    <property type="nucleotide sequence ID" value="NZ_JAVRHT010000043.1"/>
</dbReference>
<keyword evidence="9" id="KW-1185">Reference proteome</keyword>
<feature type="compositionally biased region" description="Low complexity" evidence="5">
    <location>
        <begin position="278"/>
        <end position="310"/>
    </location>
</feature>
<dbReference type="InterPro" id="IPR032710">
    <property type="entry name" value="NTF2-like_dom_sf"/>
</dbReference>
<keyword evidence="3 6" id="KW-1133">Transmembrane helix</keyword>
<feature type="domain" description="Bacterial virulence protein VirB8" evidence="7">
    <location>
        <begin position="67"/>
        <end position="268"/>
    </location>
</feature>
<evidence type="ECO:0000256" key="4">
    <source>
        <dbReference type="ARBA" id="ARBA00023136"/>
    </source>
</evidence>
<sequence length="317" mass="33750">MPLAQDLWTRLKTGRAPDAAPARPNNRAVEPRPPAVAGGDGSPPPGWAYKPGQSPSVAEGRHEFTRTFSDLAKGKRNWQLVAVFSLALLGISLVGLVTLALQSRTVPYVVEVDRLGRVEAVAPAEAVPAASDRVVIASLARFVSDIRTIYSDPVAQRDAVFRAYSYIAGDARDFLEGYFSDPQNDPRALAAELRRSVEIVSVLPIPTGSDDEDRVYRVRWNEAEVSTRGGTRERAWEGYMTVEVQPPVTTEGIQRNPLGVFVTDLSWSALAGNGVLEDPGFAPSPDAPPADGLPADAPGGRVPAGPTAAAPAPPDSL</sequence>
<evidence type="ECO:0000313" key="8">
    <source>
        <dbReference type="EMBL" id="MDT0632946.1"/>
    </source>
</evidence>
<dbReference type="EMBL" id="JAVRHT010000043">
    <property type="protein sequence ID" value="MDT0632946.1"/>
    <property type="molecule type" value="Genomic_DNA"/>
</dbReference>
<evidence type="ECO:0000256" key="3">
    <source>
        <dbReference type="ARBA" id="ARBA00022989"/>
    </source>
</evidence>